<evidence type="ECO:0008006" key="4">
    <source>
        <dbReference type="Google" id="ProtNLM"/>
    </source>
</evidence>
<accession>A0AA38I7T0</accession>
<evidence type="ECO:0000313" key="2">
    <source>
        <dbReference type="EMBL" id="KAJ3652693.1"/>
    </source>
</evidence>
<sequence length="316" mass="36591">MNVPKRTIYDICQRVDSSKSITRKSGSGRPAKKMPKKKVMSLVADAHGKLGVSLRKLGRKYKIDKKYVSNILKKEGVSRKVRKTAPKYTNKQKSEQKKKLRQLSENEFAPSNGLEIIIDDESFFTLDGSDTANNRHYYCKSGQVVDTEVYFKRKKKFVSKVLVWVAISPRGHSAAYICPSGNSVNAQIYEKYCIRSRLRRFINDKHADGQFIFWPDMATAHYAGSVIQAYNELQIKYIEKSRNVPNVPQLRPIERFWRHLKREVYSGGWEASTTDELKARIRQKLRQIPSTVYVHMMRRVKTKIRQASRHGADFVI</sequence>
<organism evidence="2 3">
    <name type="scientific">Zophobas morio</name>
    <dbReference type="NCBI Taxonomy" id="2755281"/>
    <lineage>
        <taxon>Eukaryota</taxon>
        <taxon>Metazoa</taxon>
        <taxon>Ecdysozoa</taxon>
        <taxon>Arthropoda</taxon>
        <taxon>Hexapoda</taxon>
        <taxon>Insecta</taxon>
        <taxon>Pterygota</taxon>
        <taxon>Neoptera</taxon>
        <taxon>Endopterygota</taxon>
        <taxon>Coleoptera</taxon>
        <taxon>Polyphaga</taxon>
        <taxon>Cucujiformia</taxon>
        <taxon>Tenebrionidae</taxon>
        <taxon>Zophobas</taxon>
    </lineage>
</organism>
<dbReference type="EMBL" id="JALNTZ010000005">
    <property type="protein sequence ID" value="KAJ3652693.1"/>
    <property type="molecule type" value="Genomic_DNA"/>
</dbReference>
<gene>
    <name evidence="2" type="ORF">Zmor_018636</name>
</gene>
<dbReference type="PANTHER" id="PTHR47326:SF1">
    <property type="entry name" value="HTH PSQ-TYPE DOMAIN-CONTAINING PROTEIN"/>
    <property type="match status" value="1"/>
</dbReference>
<name>A0AA38I7T0_9CUCU</name>
<feature type="region of interest" description="Disordered" evidence="1">
    <location>
        <begin position="19"/>
        <end position="38"/>
    </location>
</feature>
<feature type="region of interest" description="Disordered" evidence="1">
    <location>
        <begin position="82"/>
        <end position="104"/>
    </location>
</feature>
<evidence type="ECO:0000256" key="1">
    <source>
        <dbReference type="SAM" id="MobiDB-lite"/>
    </source>
</evidence>
<proteinExistence type="predicted"/>
<dbReference type="AlphaFoldDB" id="A0AA38I7T0"/>
<evidence type="ECO:0000313" key="3">
    <source>
        <dbReference type="Proteomes" id="UP001168821"/>
    </source>
</evidence>
<dbReference type="InterPro" id="IPR036397">
    <property type="entry name" value="RNaseH_sf"/>
</dbReference>
<dbReference type="GO" id="GO:0003676">
    <property type="term" value="F:nucleic acid binding"/>
    <property type="evidence" value="ECO:0007669"/>
    <property type="project" value="InterPro"/>
</dbReference>
<protein>
    <recommendedName>
        <fullName evidence="4">Tc1-like transposase DDE domain-containing protein</fullName>
    </recommendedName>
</protein>
<dbReference type="Proteomes" id="UP001168821">
    <property type="component" value="Unassembled WGS sequence"/>
</dbReference>
<reference evidence="2" key="1">
    <citation type="journal article" date="2023" name="G3 (Bethesda)">
        <title>Whole genome assemblies of Zophobas morio and Tenebrio molitor.</title>
        <authorList>
            <person name="Kaur S."/>
            <person name="Stinson S.A."/>
            <person name="diCenzo G.C."/>
        </authorList>
    </citation>
    <scope>NUCLEOTIDE SEQUENCE</scope>
    <source>
        <strain evidence="2">QUZm001</strain>
    </source>
</reference>
<dbReference type="PANTHER" id="PTHR47326">
    <property type="entry name" value="TRANSPOSABLE ELEMENT TC3 TRANSPOSASE-LIKE PROTEIN"/>
    <property type="match status" value="1"/>
</dbReference>
<keyword evidence="3" id="KW-1185">Reference proteome</keyword>
<dbReference type="Gene3D" id="3.30.420.10">
    <property type="entry name" value="Ribonuclease H-like superfamily/Ribonuclease H"/>
    <property type="match status" value="1"/>
</dbReference>
<comment type="caution">
    <text evidence="2">The sequence shown here is derived from an EMBL/GenBank/DDBJ whole genome shotgun (WGS) entry which is preliminary data.</text>
</comment>